<dbReference type="CDD" id="cd12908">
    <property type="entry name" value="SPRYD3"/>
    <property type="match status" value="1"/>
</dbReference>
<dbReference type="InterPro" id="IPR001870">
    <property type="entry name" value="B30.2/SPRY"/>
</dbReference>
<dbReference type="Gene3D" id="2.60.120.920">
    <property type="match status" value="2"/>
</dbReference>
<gene>
    <name evidence="3" type="ORF">CCH79_00018700</name>
</gene>
<evidence type="ECO:0000259" key="2">
    <source>
        <dbReference type="PROSITE" id="PS50188"/>
    </source>
</evidence>
<name>A0A315VMD9_GAMAF</name>
<evidence type="ECO:0000256" key="1">
    <source>
        <dbReference type="SAM" id="MobiDB-lite"/>
    </source>
</evidence>
<dbReference type="InterPro" id="IPR013320">
    <property type="entry name" value="ConA-like_dom_sf"/>
</dbReference>
<dbReference type="InterPro" id="IPR003877">
    <property type="entry name" value="SPRY_dom"/>
</dbReference>
<feature type="domain" description="B30.2/SPRY" evidence="2">
    <location>
        <begin position="344"/>
        <end position="532"/>
    </location>
</feature>
<feature type="non-terminal residue" evidence="3">
    <location>
        <position position="765"/>
    </location>
</feature>
<proteinExistence type="predicted"/>
<dbReference type="InterPro" id="IPR050618">
    <property type="entry name" value="Ubq-SigPath_Reg"/>
</dbReference>
<feature type="compositionally biased region" description="Low complexity" evidence="1">
    <location>
        <begin position="7"/>
        <end position="17"/>
    </location>
</feature>
<feature type="region of interest" description="Disordered" evidence="1">
    <location>
        <begin position="242"/>
        <end position="269"/>
    </location>
</feature>
<dbReference type="STRING" id="33528.ENSGAFP00000017585"/>
<reference evidence="3 4" key="1">
    <citation type="journal article" date="2018" name="G3 (Bethesda)">
        <title>A High-Quality Reference Genome for the Invasive Mosquitofish Gambusia affinis Using a Chicago Library.</title>
        <authorList>
            <person name="Hoffberg S.L."/>
            <person name="Troendle N.J."/>
            <person name="Glenn T.C."/>
            <person name="Mahmud O."/>
            <person name="Louha S."/>
            <person name="Chalopin D."/>
            <person name="Bennetzen J.L."/>
            <person name="Mauricio R."/>
        </authorList>
    </citation>
    <scope>NUCLEOTIDE SEQUENCE [LARGE SCALE GENOMIC DNA]</scope>
    <source>
        <strain evidence="3">NE01/NJP1002.9</strain>
        <tissue evidence="3">Muscle</tissue>
    </source>
</reference>
<evidence type="ECO:0000313" key="3">
    <source>
        <dbReference type="EMBL" id="PWA24311.1"/>
    </source>
</evidence>
<protein>
    <recommendedName>
        <fullName evidence="2">B30.2/SPRY domain-containing protein</fullName>
    </recommendedName>
</protein>
<keyword evidence="4" id="KW-1185">Reference proteome</keyword>
<feature type="region of interest" description="Disordered" evidence="1">
    <location>
        <begin position="1"/>
        <end position="67"/>
    </location>
</feature>
<evidence type="ECO:0000313" key="4">
    <source>
        <dbReference type="Proteomes" id="UP000250572"/>
    </source>
</evidence>
<dbReference type="Pfam" id="PF00622">
    <property type="entry name" value="SPRY"/>
    <property type="match status" value="1"/>
</dbReference>
<dbReference type="SUPFAM" id="SSF49899">
    <property type="entry name" value="Concanavalin A-like lectins/glucanases"/>
    <property type="match status" value="1"/>
</dbReference>
<dbReference type="PANTHER" id="PTHR12864">
    <property type="entry name" value="RAN BINDING PROTEIN 9-RELATED"/>
    <property type="match status" value="1"/>
</dbReference>
<dbReference type="EMBL" id="NHOQ01001446">
    <property type="protein sequence ID" value="PWA24311.1"/>
    <property type="molecule type" value="Genomic_DNA"/>
</dbReference>
<dbReference type="InterPro" id="IPR043136">
    <property type="entry name" value="B30.2/SPRY_sf"/>
</dbReference>
<dbReference type="PROSITE" id="PS50188">
    <property type="entry name" value="B302_SPRY"/>
    <property type="match status" value="1"/>
</dbReference>
<dbReference type="SMART" id="SM00449">
    <property type="entry name" value="SPRY"/>
    <property type="match status" value="1"/>
</dbReference>
<dbReference type="InterPro" id="IPR035783">
    <property type="entry name" value="SPRYD3_SPRY"/>
</dbReference>
<organism evidence="3 4">
    <name type="scientific">Gambusia affinis</name>
    <name type="common">Western mosquitofish</name>
    <name type="synonym">Heterandria affinis</name>
    <dbReference type="NCBI Taxonomy" id="33528"/>
    <lineage>
        <taxon>Eukaryota</taxon>
        <taxon>Metazoa</taxon>
        <taxon>Chordata</taxon>
        <taxon>Craniata</taxon>
        <taxon>Vertebrata</taxon>
        <taxon>Euteleostomi</taxon>
        <taxon>Actinopterygii</taxon>
        <taxon>Neopterygii</taxon>
        <taxon>Teleostei</taxon>
        <taxon>Neoteleostei</taxon>
        <taxon>Acanthomorphata</taxon>
        <taxon>Ovalentaria</taxon>
        <taxon>Atherinomorphae</taxon>
        <taxon>Cyprinodontiformes</taxon>
        <taxon>Poeciliidae</taxon>
        <taxon>Poeciliinae</taxon>
        <taxon>Gambusia</taxon>
    </lineage>
</organism>
<dbReference type="AlphaFoldDB" id="A0A315VMD9"/>
<sequence length="765" mass="83900">MLKPPALSSLCSSSSTHQPPPPPPSPGSEQSGRRVSHSPSHGKVPSSLAREGTGAPSSSTHQQWPRCMPLEERHYEERERNGHKNLFPADNVQNIQRLNQLTKRAGAQIWLLGDGRNTAGVPRCGHKRALEASGVTVGNVDVAVRLEDRQLQTPQDAVEKLATGDIKEGLKLTFSRSPKCEGCGPGRKGNAMMRIACRGLCSLGGGTQRSPLAQLRVYTPHGSPWAKTVVLLATSWSLGGRPAPRGSLQEGQTLKGPQRLPPAQDPQWAISSNTTAVKLERRGIFCSDEIRMNPEARTHTHPGVRIGHTLRTVSQLVLLLAVEKKETVTSVGRAELQFPKFRMDDINVLHHKCLLNLRRRIQDIGDGRAAQDRCMRLQKDGDTLSYQGNSEEVGCYVAGHPLSKGNCYFEVTIVDTGVRGTIAVGLVPRFYRLDHQPGWLPYSVAYHADNGKLYNGNPVGKQFGPKCARGDRIGCGIHSENTEAGLTTVFFTKNGREVGSIEVPVSCEGLYPAVGMHSMGEEVKVDLRAEWLLEEDDTMMMVDSHEDDWGRLHDVRVSGMLATLCAISPFLLRGDIWLAFHCVRAAHCEHEPAVPPPFVVTAVSLPTNLIPSAADERADNLHISISNNMKANGIIFDMLLEYVGKGKSIMDVGLAQARQPLTTRCHYYEVEIIDAGEKCYIALGLARRVSCQTRTFTVTGFSPRPVYSSTVRKAQIALRWDDLILEVLLHRAVDATQDCHSFAFQLPNRCRTGVGQIIPSTKAKA</sequence>
<comment type="caution">
    <text evidence="3">The sequence shown here is derived from an EMBL/GenBank/DDBJ whole genome shotgun (WGS) entry which is preliminary data.</text>
</comment>
<accession>A0A315VMD9</accession>
<dbReference type="Proteomes" id="UP000250572">
    <property type="component" value="Unassembled WGS sequence"/>
</dbReference>